<reference evidence="2" key="1">
    <citation type="journal article" date="2023" name="Int. J. Syst. Evol. Microbiol.">
        <title>Mesoterricola silvestris gen. nov., sp. nov., Mesoterricola sediminis sp. nov., Geothrix oryzae sp. nov., Geothrix edaphica sp. nov., Geothrix rubra sp. nov., and Geothrix limicola sp. nov., six novel members of Acidobacteriota isolated from soils.</title>
        <authorList>
            <person name="Itoh H."/>
            <person name="Sugisawa Y."/>
            <person name="Mise K."/>
            <person name="Xu Z."/>
            <person name="Kuniyasu M."/>
            <person name="Ushijima N."/>
            <person name="Kawano K."/>
            <person name="Kobayashi E."/>
            <person name="Shiratori Y."/>
            <person name="Masuda Y."/>
            <person name="Senoo K."/>
        </authorList>
    </citation>
    <scope>NUCLEOTIDE SEQUENCE</scope>
    <source>
        <strain evidence="2">W786</strain>
    </source>
</reference>
<protein>
    <recommendedName>
        <fullName evidence="4">DUF5666 domain-containing protein</fullName>
    </recommendedName>
</protein>
<proteinExistence type="predicted"/>
<evidence type="ECO:0000313" key="2">
    <source>
        <dbReference type="EMBL" id="BDU77277.1"/>
    </source>
</evidence>
<keyword evidence="1" id="KW-0732">Signal</keyword>
<dbReference type="AlphaFoldDB" id="A0AA48GTF4"/>
<dbReference type="Proteomes" id="UP001228113">
    <property type="component" value="Chromosome"/>
</dbReference>
<evidence type="ECO:0008006" key="4">
    <source>
        <dbReference type="Google" id="ProtNLM"/>
    </source>
</evidence>
<feature type="chain" id="PRO_5041239241" description="DUF5666 domain-containing protein" evidence="1">
    <location>
        <begin position="23"/>
        <end position="110"/>
    </location>
</feature>
<organism evidence="2 3">
    <name type="scientific">Mesoterricola sediminis</name>
    <dbReference type="NCBI Taxonomy" id="2927980"/>
    <lineage>
        <taxon>Bacteria</taxon>
        <taxon>Pseudomonadati</taxon>
        <taxon>Acidobacteriota</taxon>
        <taxon>Holophagae</taxon>
        <taxon>Holophagales</taxon>
        <taxon>Holophagaceae</taxon>
        <taxon>Mesoterricola</taxon>
    </lineage>
</organism>
<name>A0AA48GTF4_9BACT</name>
<evidence type="ECO:0000256" key="1">
    <source>
        <dbReference type="SAM" id="SignalP"/>
    </source>
</evidence>
<sequence>MRIPSLLLPAVLAGLLAPAALAGTSGEEAPVRETAIVEQVFKTTADGFSCIYYVITWRGQKTVVDDPLCSTDRKVGDTLDVLVMKHDMSDEKRSLKLLHLTVLPPRPAKR</sequence>
<accession>A0AA48GTF4</accession>
<gene>
    <name evidence="2" type="ORF">METESE_22350</name>
</gene>
<feature type="signal peptide" evidence="1">
    <location>
        <begin position="1"/>
        <end position="22"/>
    </location>
</feature>
<dbReference type="RefSeq" id="WP_243334517.1">
    <property type="nucleotide sequence ID" value="NZ_AP027081.1"/>
</dbReference>
<keyword evidence="3" id="KW-1185">Reference proteome</keyword>
<dbReference type="KEGG" id="msea:METESE_22350"/>
<evidence type="ECO:0000313" key="3">
    <source>
        <dbReference type="Proteomes" id="UP001228113"/>
    </source>
</evidence>
<dbReference type="EMBL" id="AP027081">
    <property type="protein sequence ID" value="BDU77277.1"/>
    <property type="molecule type" value="Genomic_DNA"/>
</dbReference>